<evidence type="ECO:0000256" key="4">
    <source>
        <dbReference type="ARBA" id="ARBA00023136"/>
    </source>
</evidence>
<dbReference type="EMBL" id="DF967972">
    <property type="protein sequence ID" value="GAP13961.1"/>
    <property type="molecule type" value="Genomic_DNA"/>
</dbReference>
<dbReference type="Pfam" id="PF01957">
    <property type="entry name" value="NfeD"/>
    <property type="match status" value="1"/>
</dbReference>
<feature type="transmembrane region" description="Helical" evidence="5">
    <location>
        <begin position="6"/>
        <end position="25"/>
    </location>
</feature>
<proteinExistence type="predicted"/>
<keyword evidence="4 5" id="KW-0472">Membrane</keyword>
<comment type="subcellular location">
    <subcellularLocation>
        <location evidence="1">Membrane</location>
        <topology evidence="1">Multi-pass membrane protein</topology>
    </subcellularLocation>
</comment>
<evidence type="ECO:0000256" key="5">
    <source>
        <dbReference type="SAM" id="Phobius"/>
    </source>
</evidence>
<dbReference type="OrthoDB" id="160826at2"/>
<dbReference type="RefSeq" id="WP_075073256.1">
    <property type="nucleotide sequence ID" value="NZ_DF967972.1"/>
</dbReference>
<keyword evidence="8" id="KW-0378">Hydrolase</keyword>
<dbReference type="Proteomes" id="UP000055060">
    <property type="component" value="Unassembled WGS sequence"/>
</dbReference>
<dbReference type="Gene3D" id="2.40.50.140">
    <property type="entry name" value="Nucleic acid-binding proteins"/>
    <property type="match status" value="1"/>
</dbReference>
<evidence type="ECO:0000256" key="3">
    <source>
        <dbReference type="ARBA" id="ARBA00022989"/>
    </source>
</evidence>
<feature type="domain" description="NfeD integral membrane" evidence="7">
    <location>
        <begin position="8"/>
        <end position="123"/>
    </location>
</feature>
<dbReference type="GO" id="GO:0006508">
    <property type="term" value="P:proteolysis"/>
    <property type="evidence" value="ECO:0007669"/>
    <property type="project" value="UniProtKB-KW"/>
</dbReference>
<evidence type="ECO:0000259" key="6">
    <source>
        <dbReference type="Pfam" id="PF01957"/>
    </source>
</evidence>
<evidence type="ECO:0000259" key="7">
    <source>
        <dbReference type="Pfam" id="PF24961"/>
    </source>
</evidence>
<keyword evidence="9" id="KW-1185">Reference proteome</keyword>
<feature type="transmembrane region" description="Helical" evidence="5">
    <location>
        <begin position="32"/>
        <end position="49"/>
    </location>
</feature>
<dbReference type="Pfam" id="PF24961">
    <property type="entry name" value="NfeD_membrane"/>
    <property type="match status" value="1"/>
</dbReference>
<dbReference type="InterPro" id="IPR052165">
    <property type="entry name" value="Membrane_assoc_protease"/>
</dbReference>
<feature type="transmembrane region" description="Helical" evidence="5">
    <location>
        <begin position="108"/>
        <end position="125"/>
    </location>
</feature>
<dbReference type="GO" id="GO:0008233">
    <property type="term" value="F:peptidase activity"/>
    <property type="evidence" value="ECO:0007669"/>
    <property type="project" value="UniProtKB-KW"/>
</dbReference>
<gene>
    <name evidence="8" type="ORF">LARV_01720</name>
</gene>
<organism evidence="8">
    <name type="scientific">Longilinea arvoryzae</name>
    <dbReference type="NCBI Taxonomy" id="360412"/>
    <lineage>
        <taxon>Bacteria</taxon>
        <taxon>Bacillati</taxon>
        <taxon>Chloroflexota</taxon>
        <taxon>Anaerolineae</taxon>
        <taxon>Anaerolineales</taxon>
        <taxon>Anaerolineaceae</taxon>
        <taxon>Longilinea</taxon>
    </lineage>
</organism>
<feature type="domain" description="NfeD-like C-terminal" evidence="6">
    <location>
        <begin position="142"/>
        <end position="194"/>
    </location>
</feature>
<evidence type="ECO:0000313" key="9">
    <source>
        <dbReference type="Proteomes" id="UP000055060"/>
    </source>
</evidence>
<dbReference type="STRING" id="360412.LARV_01720"/>
<dbReference type="InterPro" id="IPR056739">
    <property type="entry name" value="NfeD_membrane"/>
</dbReference>
<evidence type="ECO:0000256" key="1">
    <source>
        <dbReference type="ARBA" id="ARBA00004141"/>
    </source>
</evidence>
<dbReference type="PANTHER" id="PTHR33507">
    <property type="entry name" value="INNER MEMBRANE PROTEIN YBBJ"/>
    <property type="match status" value="1"/>
</dbReference>
<dbReference type="InterPro" id="IPR012340">
    <property type="entry name" value="NA-bd_OB-fold"/>
</dbReference>
<feature type="transmembrane region" description="Helical" evidence="5">
    <location>
        <begin position="79"/>
        <end position="96"/>
    </location>
</feature>
<dbReference type="AlphaFoldDB" id="A0A0S7BER0"/>
<accession>A0A0S7BER0</accession>
<keyword evidence="3 5" id="KW-1133">Transmembrane helix</keyword>
<dbReference type="GO" id="GO:0016020">
    <property type="term" value="C:membrane"/>
    <property type="evidence" value="ECO:0007669"/>
    <property type="project" value="UniProtKB-SubCell"/>
</dbReference>
<evidence type="ECO:0000313" key="8">
    <source>
        <dbReference type="EMBL" id="GAP13961.1"/>
    </source>
</evidence>
<sequence length="200" mass="21261">MNFLIDPNLAYVLLVCGFVLAVLALFTPGTGLLEIGALFTLAVAGYGIATLPTNWWALVILVVGIVPFLFGLRRKRQWGFLALSLLLMIGGSIFLFRNAQGTPAVNPALAVLLSAAALGILWIIGRRGLEAARLRPSMDLGRLIGKTGEAHTDVFSEGSVYVGGEEWTARSEVLIPKGAAVRVIGREGLVLLVEAVPPKS</sequence>
<feature type="transmembrane region" description="Helical" evidence="5">
    <location>
        <begin position="55"/>
        <end position="72"/>
    </location>
</feature>
<evidence type="ECO:0000256" key="2">
    <source>
        <dbReference type="ARBA" id="ARBA00022692"/>
    </source>
</evidence>
<dbReference type="SUPFAM" id="SSF141322">
    <property type="entry name" value="NfeD domain-like"/>
    <property type="match status" value="1"/>
</dbReference>
<name>A0A0S7BER0_9CHLR</name>
<keyword evidence="2 5" id="KW-0812">Transmembrane</keyword>
<protein>
    <submittedName>
        <fullName evidence="8">Membrane-bound serine protease</fullName>
    </submittedName>
</protein>
<reference evidence="8" key="1">
    <citation type="submission" date="2015-07" db="EMBL/GenBank/DDBJ databases">
        <title>Draft Genome Sequences of Anaerolinea thermolimosa IMO-1, Bellilinea caldifistulae GOMI-1, Leptolinea tardivitalis YMTK-2, Levilinea saccharolytica KIBI-1,Longilinea arvoryzae KOME-1, Previously Described as Members of the Anaerolineaceae (Chloroflexi).</title>
        <authorList>
            <person name="Sekiguchi Y."/>
            <person name="Ohashi A."/>
            <person name="Matsuura N."/>
            <person name="Tourlousse M.D."/>
        </authorList>
    </citation>
    <scope>NUCLEOTIDE SEQUENCE [LARGE SCALE GENOMIC DNA]</scope>
    <source>
        <strain evidence="8">KOME-1</strain>
    </source>
</reference>
<keyword evidence="8" id="KW-0645">Protease</keyword>
<dbReference type="InterPro" id="IPR002810">
    <property type="entry name" value="NfeD-like_C"/>
</dbReference>